<evidence type="ECO:0000256" key="9">
    <source>
        <dbReference type="RuleBase" id="RU003357"/>
    </source>
</evidence>
<dbReference type="InterPro" id="IPR012910">
    <property type="entry name" value="Plug_dom"/>
</dbReference>
<feature type="domain" description="TonB-dependent receptor-like beta-barrel" evidence="11">
    <location>
        <begin position="395"/>
        <end position="810"/>
    </location>
</feature>
<dbReference type="AlphaFoldDB" id="A0A1K1PKT9"/>
<dbReference type="Gene3D" id="2.170.130.10">
    <property type="entry name" value="TonB-dependent receptor, plug domain"/>
    <property type="match status" value="1"/>
</dbReference>
<evidence type="ECO:0000256" key="3">
    <source>
        <dbReference type="ARBA" id="ARBA00022452"/>
    </source>
</evidence>
<dbReference type="Pfam" id="PF13715">
    <property type="entry name" value="CarbopepD_reg_2"/>
    <property type="match status" value="1"/>
</dbReference>
<evidence type="ECO:0000256" key="7">
    <source>
        <dbReference type="ARBA" id="ARBA00023237"/>
    </source>
</evidence>
<dbReference type="InterPro" id="IPR023997">
    <property type="entry name" value="TonB-dep_OMP_SusC/RagA_CS"/>
</dbReference>
<dbReference type="Pfam" id="PF00593">
    <property type="entry name" value="TonB_dep_Rec_b-barrel"/>
    <property type="match status" value="1"/>
</dbReference>
<dbReference type="PROSITE" id="PS52016">
    <property type="entry name" value="TONB_DEPENDENT_REC_3"/>
    <property type="match status" value="1"/>
</dbReference>
<keyword evidence="2 8" id="KW-0813">Transport</keyword>
<evidence type="ECO:0000256" key="2">
    <source>
        <dbReference type="ARBA" id="ARBA00022448"/>
    </source>
</evidence>
<dbReference type="InterPro" id="IPR037066">
    <property type="entry name" value="Plug_dom_sf"/>
</dbReference>
<evidence type="ECO:0000313" key="13">
    <source>
        <dbReference type="EMBL" id="SFW48053.1"/>
    </source>
</evidence>
<dbReference type="InterPro" id="IPR023996">
    <property type="entry name" value="TonB-dep_OMP_SusC/RagA"/>
</dbReference>
<keyword evidence="5 9" id="KW-0798">TonB box</keyword>
<evidence type="ECO:0000256" key="6">
    <source>
        <dbReference type="ARBA" id="ARBA00023136"/>
    </source>
</evidence>
<evidence type="ECO:0000256" key="10">
    <source>
        <dbReference type="SAM" id="SignalP"/>
    </source>
</evidence>
<comment type="similarity">
    <text evidence="8 9">Belongs to the TonB-dependent receptor family.</text>
</comment>
<keyword evidence="7 8" id="KW-0998">Cell outer membrane</keyword>
<sequence length="1008" mass="112694">MKTIYPSGLFLSRRRNPVDFGIRARTLFMVLCLCCSLSSFAQRAITGTVTDQSGAPLPGVSITEKGTTTGAVSDFDGNFTLYVGGQSPVLIFSYMGFETQEITMGNRSSLQVQMQEDVTSLSEVIVIGYGTQEKKDVTSAVASIKSEEFLVGKIQDASELVKGKVAGLVITKSSGSPDASSNIMLRGVTTLTGNVNPLILIDGVPGDINTVAPENIESIDVLKDASAAAIYGTRGANGVIFITTRSGTRERPATVNYVGYTSISDFYKKADFMNVSDIRAGKTSYNDRGAETDWLDAVTRTGFMHNHSLNIDGGTKTTAYSGNVSYRYEDGTIKKSNNDQIRVQLNLSQYFLDNMLKVNINVLKDYRTLTPNNAESEGLNNIYRKAVIRNPTAPVYTQDGDWDEELDRYQYYNPVAILDELVGEDEREKTNMIGNITFKPVDNWETNLMLSNNLYNKKYATYTTSRYYTSKVTGFAGSAYIFHEDRKQKTLELTSNYKFNLDKHRFSVLGGYSYIYERYSNFSVSNSDFPTDAYKYNNITAGDLLKEGRAGMNSFKEDNTLIGFFGRVSYGFDNKYNILASIRREGSSKFGDNHKWGLFPAVSAGWTISNEGFMESLKWVDNLKLRAGYGVTGQRPLNNYSSLTTFQFNNSGTGNYYNKEGEWIPSIRVAQNPNPDLKWEKTAEINVGVDFTLFEGRLSGALDVYNKKTTDLIYQYNVPVPPNLANTTLANVGSISNKGVEVMINAIPVKNDDFQWNTTLTLSHNRSKLLSMSNDLYKTEDYRDEAFAGDPISVPTHRVEVGRAIGDFWGMKSVGVTEDGIWLIEDPQTGEALTYSTSLNNNSYRQYLGNGFPKVYLGLNNTFRYKNFDLNMQMSGQFGFKILNEQRMYYENNSIQYNRLRSAADPVYGIAPLSPSQAQAFVSYYLEKGDFLKFDNVTLGYNVNVGKLEKYLSVLRVYCSAQNFLTITGYKGMDPELANRNFYAAGNDFRDKYPTIRSLTLGLNVTFK</sequence>
<evidence type="ECO:0000313" key="14">
    <source>
        <dbReference type="Proteomes" id="UP000182248"/>
    </source>
</evidence>
<comment type="subcellular location">
    <subcellularLocation>
        <location evidence="1 8">Cell outer membrane</location>
        <topology evidence="1 8">Multi-pass membrane protein</topology>
    </subcellularLocation>
</comment>
<dbReference type="SUPFAM" id="SSF49464">
    <property type="entry name" value="Carboxypeptidase regulatory domain-like"/>
    <property type="match status" value="1"/>
</dbReference>
<keyword evidence="4 8" id="KW-0812">Transmembrane</keyword>
<dbReference type="Gene3D" id="2.60.40.1120">
    <property type="entry name" value="Carboxypeptidase-like, regulatory domain"/>
    <property type="match status" value="1"/>
</dbReference>
<reference evidence="13 14" key="1">
    <citation type="submission" date="2016-11" db="EMBL/GenBank/DDBJ databases">
        <authorList>
            <person name="Jaros S."/>
            <person name="Januszkiewicz K."/>
            <person name="Wedrychowicz H."/>
        </authorList>
    </citation>
    <scope>NUCLEOTIDE SEQUENCE [LARGE SCALE GENOMIC DNA]</scope>
    <source>
        <strain evidence="13 14">CGMCC 1.12145</strain>
    </source>
</reference>
<evidence type="ECO:0000256" key="5">
    <source>
        <dbReference type="ARBA" id="ARBA00023077"/>
    </source>
</evidence>
<dbReference type="Proteomes" id="UP000182248">
    <property type="component" value="Unassembled WGS sequence"/>
</dbReference>
<evidence type="ECO:0000256" key="8">
    <source>
        <dbReference type="PROSITE-ProRule" id="PRU01360"/>
    </source>
</evidence>
<evidence type="ECO:0000256" key="1">
    <source>
        <dbReference type="ARBA" id="ARBA00004571"/>
    </source>
</evidence>
<feature type="chain" id="PRO_5012769336" evidence="10">
    <location>
        <begin position="42"/>
        <end position="1008"/>
    </location>
</feature>
<dbReference type="NCBIfam" id="TIGR04057">
    <property type="entry name" value="SusC_RagA_signa"/>
    <property type="match status" value="1"/>
</dbReference>
<name>A0A1K1PKT9_9FLAO</name>
<dbReference type="InterPro" id="IPR039426">
    <property type="entry name" value="TonB-dep_rcpt-like"/>
</dbReference>
<accession>A0A1K1PKT9</accession>
<dbReference type="Pfam" id="PF07715">
    <property type="entry name" value="Plug"/>
    <property type="match status" value="1"/>
</dbReference>
<dbReference type="Gene3D" id="2.40.170.20">
    <property type="entry name" value="TonB-dependent receptor, beta-barrel domain"/>
    <property type="match status" value="1"/>
</dbReference>
<keyword evidence="14" id="KW-1185">Reference proteome</keyword>
<proteinExistence type="inferred from homology"/>
<dbReference type="GO" id="GO:0009279">
    <property type="term" value="C:cell outer membrane"/>
    <property type="evidence" value="ECO:0007669"/>
    <property type="project" value="UniProtKB-SubCell"/>
</dbReference>
<keyword evidence="6 8" id="KW-0472">Membrane</keyword>
<protein>
    <submittedName>
        <fullName evidence="13">TonB-linked outer membrane protein, SusC/RagA family</fullName>
    </submittedName>
</protein>
<keyword evidence="10" id="KW-0732">Signal</keyword>
<organism evidence="13 14">
    <name type="scientific">Sinomicrobium oceani</name>
    <dbReference type="NCBI Taxonomy" id="1150368"/>
    <lineage>
        <taxon>Bacteria</taxon>
        <taxon>Pseudomonadati</taxon>
        <taxon>Bacteroidota</taxon>
        <taxon>Flavobacteriia</taxon>
        <taxon>Flavobacteriales</taxon>
        <taxon>Flavobacteriaceae</taxon>
        <taxon>Sinomicrobium</taxon>
    </lineage>
</organism>
<evidence type="ECO:0000259" key="12">
    <source>
        <dbReference type="Pfam" id="PF07715"/>
    </source>
</evidence>
<feature type="signal peptide" evidence="10">
    <location>
        <begin position="1"/>
        <end position="41"/>
    </location>
</feature>
<dbReference type="InterPro" id="IPR000531">
    <property type="entry name" value="Beta-barrel_TonB"/>
</dbReference>
<dbReference type="EMBL" id="FPJE01000008">
    <property type="protein sequence ID" value="SFW48053.1"/>
    <property type="molecule type" value="Genomic_DNA"/>
</dbReference>
<dbReference type="InterPro" id="IPR036942">
    <property type="entry name" value="Beta-barrel_TonB_sf"/>
</dbReference>
<dbReference type="SUPFAM" id="SSF56935">
    <property type="entry name" value="Porins"/>
    <property type="match status" value="1"/>
</dbReference>
<keyword evidence="3 8" id="KW-1134">Transmembrane beta strand</keyword>
<dbReference type="STRING" id="1150368.SAMN02927921_01841"/>
<dbReference type="InterPro" id="IPR008969">
    <property type="entry name" value="CarboxyPept-like_regulatory"/>
</dbReference>
<feature type="domain" description="TonB-dependent receptor plug" evidence="12">
    <location>
        <begin position="134"/>
        <end position="239"/>
    </location>
</feature>
<evidence type="ECO:0000256" key="4">
    <source>
        <dbReference type="ARBA" id="ARBA00022692"/>
    </source>
</evidence>
<gene>
    <name evidence="13" type="ORF">SAMN02927921_01841</name>
</gene>
<evidence type="ECO:0000259" key="11">
    <source>
        <dbReference type="Pfam" id="PF00593"/>
    </source>
</evidence>
<dbReference type="NCBIfam" id="TIGR04056">
    <property type="entry name" value="OMP_RagA_SusC"/>
    <property type="match status" value="1"/>
</dbReference>
<dbReference type="RefSeq" id="WP_245777009.1">
    <property type="nucleotide sequence ID" value="NZ_FPJE01000008.1"/>
</dbReference>